<feature type="transmembrane region" description="Helical" evidence="1">
    <location>
        <begin position="51"/>
        <end position="74"/>
    </location>
</feature>
<gene>
    <name evidence="2" type="ORF">ABID49_000404</name>
</gene>
<comment type="caution">
    <text evidence="2">The sequence shown here is derived from an EMBL/GenBank/DDBJ whole genome shotgun (WGS) entry which is preliminary data.</text>
</comment>
<keyword evidence="1" id="KW-1133">Transmembrane helix</keyword>
<organism evidence="2 3">
    <name type="scientific">Bhargavaea ullalensis</name>
    <dbReference type="NCBI Taxonomy" id="1265685"/>
    <lineage>
        <taxon>Bacteria</taxon>
        <taxon>Bacillati</taxon>
        <taxon>Bacillota</taxon>
        <taxon>Bacilli</taxon>
        <taxon>Bacillales</taxon>
        <taxon>Caryophanaceae</taxon>
        <taxon>Bhargavaea</taxon>
    </lineage>
</organism>
<keyword evidence="1" id="KW-0472">Membrane</keyword>
<feature type="transmembrane region" description="Helical" evidence="1">
    <location>
        <begin position="21"/>
        <end position="39"/>
    </location>
</feature>
<protein>
    <recommendedName>
        <fullName evidence="4">YrhC-like protein</fullName>
    </recommendedName>
</protein>
<evidence type="ECO:0000313" key="2">
    <source>
        <dbReference type="EMBL" id="MET3574528.1"/>
    </source>
</evidence>
<name>A0ABV2G8A8_9BACL</name>
<dbReference type="EMBL" id="JBEPLW010000001">
    <property type="protein sequence ID" value="MET3574528.1"/>
    <property type="molecule type" value="Genomic_DNA"/>
</dbReference>
<evidence type="ECO:0000256" key="1">
    <source>
        <dbReference type="SAM" id="Phobius"/>
    </source>
</evidence>
<reference evidence="2 3" key="1">
    <citation type="submission" date="2024-06" db="EMBL/GenBank/DDBJ databases">
        <title>Genomic Encyclopedia of Type Strains, Phase IV (KMG-IV): sequencing the most valuable type-strain genomes for metagenomic binning, comparative biology and taxonomic classification.</title>
        <authorList>
            <person name="Goeker M."/>
        </authorList>
    </citation>
    <scope>NUCLEOTIDE SEQUENCE [LARGE SCALE GENOMIC DNA]</scope>
    <source>
        <strain evidence="2 3">DSM 26128</strain>
    </source>
</reference>
<keyword evidence="1" id="KW-0812">Transmembrane</keyword>
<dbReference type="Proteomes" id="UP001549099">
    <property type="component" value="Unassembled WGS sequence"/>
</dbReference>
<dbReference type="RefSeq" id="WP_354194766.1">
    <property type="nucleotide sequence ID" value="NZ_JBEPLW010000001.1"/>
</dbReference>
<evidence type="ECO:0008006" key="4">
    <source>
        <dbReference type="Google" id="ProtNLM"/>
    </source>
</evidence>
<evidence type="ECO:0000313" key="3">
    <source>
        <dbReference type="Proteomes" id="UP001549099"/>
    </source>
</evidence>
<sequence length="84" mass="9893">MKGDFKIRYRDLDTKDKFIRSIWGGAFSLAFLYWVISVATGVEGNRDFDNVYIKVWLPLVATFIVVGDVVYMYTKWKKEEKSKQ</sequence>
<accession>A0ABV2G8A8</accession>
<keyword evidence="3" id="KW-1185">Reference proteome</keyword>
<proteinExistence type="predicted"/>